<sequence>MIFFCSDFLEVVLKEVVDLESKFLKLLGFMWNPLSWVMEAAAIMSIALANGGGKPPDWGVLPRNKGPEEMVFTLALHANKRSSSCIPYKTEVSSRIDNLLMSLIGGIPIAMPTALSGHNGNWFPSPSSTSLSSTFQGAITKRMTKNRGNGGHGCALRDKTEL</sequence>
<comment type="caution">
    <text evidence="2">The sequence shown here is derived from an EMBL/GenBank/DDBJ whole genome shotgun (WGS) entry which is preliminary data.</text>
</comment>
<accession>A0A835I7A5</accession>
<reference evidence="2 3" key="1">
    <citation type="submission" date="2020-10" db="EMBL/GenBank/DDBJ databases">
        <title>The Coptis chinensis genome and diversification of protoberbering-type alkaloids.</title>
        <authorList>
            <person name="Wang B."/>
            <person name="Shu S."/>
            <person name="Song C."/>
            <person name="Liu Y."/>
        </authorList>
    </citation>
    <scope>NUCLEOTIDE SEQUENCE [LARGE SCALE GENOMIC DNA]</scope>
    <source>
        <strain evidence="2">HL-2020</strain>
        <tissue evidence="2">Leaf</tissue>
    </source>
</reference>
<proteinExistence type="predicted"/>
<feature type="region of interest" description="Disordered" evidence="1">
    <location>
        <begin position="143"/>
        <end position="162"/>
    </location>
</feature>
<dbReference type="OrthoDB" id="1743332at2759"/>
<organism evidence="2 3">
    <name type="scientific">Coptis chinensis</name>
    <dbReference type="NCBI Taxonomy" id="261450"/>
    <lineage>
        <taxon>Eukaryota</taxon>
        <taxon>Viridiplantae</taxon>
        <taxon>Streptophyta</taxon>
        <taxon>Embryophyta</taxon>
        <taxon>Tracheophyta</taxon>
        <taxon>Spermatophyta</taxon>
        <taxon>Magnoliopsida</taxon>
        <taxon>Ranunculales</taxon>
        <taxon>Ranunculaceae</taxon>
        <taxon>Coptidoideae</taxon>
        <taxon>Coptis</taxon>
    </lineage>
</organism>
<evidence type="ECO:0000256" key="1">
    <source>
        <dbReference type="SAM" id="MobiDB-lite"/>
    </source>
</evidence>
<dbReference type="EMBL" id="JADFTS010000004">
    <property type="protein sequence ID" value="KAF9611298.1"/>
    <property type="molecule type" value="Genomic_DNA"/>
</dbReference>
<keyword evidence="3" id="KW-1185">Reference proteome</keyword>
<dbReference type="AlphaFoldDB" id="A0A835I7A5"/>
<evidence type="ECO:0000313" key="3">
    <source>
        <dbReference type="Proteomes" id="UP000631114"/>
    </source>
</evidence>
<name>A0A835I7A5_9MAGN</name>
<evidence type="ECO:0000313" key="2">
    <source>
        <dbReference type="EMBL" id="KAF9611298.1"/>
    </source>
</evidence>
<dbReference type="PANTHER" id="PTHR42861">
    <property type="entry name" value="CALCIUM-TRANSPORTING ATPASE"/>
    <property type="match status" value="1"/>
</dbReference>
<dbReference type="Proteomes" id="UP000631114">
    <property type="component" value="Unassembled WGS sequence"/>
</dbReference>
<protein>
    <submittedName>
        <fullName evidence="2">Uncharacterized protein</fullName>
    </submittedName>
</protein>
<gene>
    <name evidence="2" type="ORF">IFM89_029736</name>
</gene>
<dbReference type="Gene3D" id="1.20.1110.10">
    <property type="entry name" value="Calcium-transporting ATPase, transmembrane domain"/>
    <property type="match status" value="1"/>
</dbReference>